<keyword evidence="2" id="KW-1185">Reference proteome</keyword>
<protein>
    <submittedName>
        <fullName evidence="1">Uncharacterized protein</fullName>
    </submittedName>
</protein>
<proteinExistence type="predicted"/>
<evidence type="ECO:0000313" key="2">
    <source>
        <dbReference type="Proteomes" id="UP001303760"/>
    </source>
</evidence>
<evidence type="ECO:0000313" key="1">
    <source>
        <dbReference type="EMBL" id="KAK4236911.1"/>
    </source>
</evidence>
<reference evidence="1" key="2">
    <citation type="submission" date="2023-05" db="EMBL/GenBank/DDBJ databases">
        <authorList>
            <consortium name="Lawrence Berkeley National Laboratory"/>
            <person name="Steindorff A."/>
            <person name="Hensen N."/>
            <person name="Bonometti L."/>
            <person name="Westerberg I."/>
            <person name="Brannstrom I.O."/>
            <person name="Guillou S."/>
            <person name="Cros-Aarteil S."/>
            <person name="Calhoun S."/>
            <person name="Haridas S."/>
            <person name="Kuo A."/>
            <person name="Mondo S."/>
            <person name="Pangilinan J."/>
            <person name="Riley R."/>
            <person name="Labutti K."/>
            <person name="Andreopoulos B."/>
            <person name="Lipzen A."/>
            <person name="Chen C."/>
            <person name="Yanf M."/>
            <person name="Daum C."/>
            <person name="Ng V."/>
            <person name="Clum A."/>
            <person name="Ohm R."/>
            <person name="Martin F."/>
            <person name="Silar P."/>
            <person name="Natvig D."/>
            <person name="Lalanne C."/>
            <person name="Gautier V."/>
            <person name="Ament-Velasquez S.L."/>
            <person name="Kruys A."/>
            <person name="Hutchinson M.I."/>
            <person name="Powell A.J."/>
            <person name="Barry K."/>
            <person name="Miller A.N."/>
            <person name="Grigoriev I.V."/>
            <person name="Debuchy R."/>
            <person name="Gladieux P."/>
            <person name="Thoren M.H."/>
            <person name="Johannesson H."/>
        </authorList>
    </citation>
    <scope>NUCLEOTIDE SEQUENCE</scope>
    <source>
        <strain evidence="1">CBS 532.94</strain>
    </source>
</reference>
<accession>A0AAN7H672</accession>
<name>A0AAN7H672_9PEZI</name>
<dbReference type="AlphaFoldDB" id="A0AAN7H672"/>
<gene>
    <name evidence="1" type="ORF">C8A03DRAFT_35183</name>
</gene>
<comment type="caution">
    <text evidence="1">The sequence shown here is derived from an EMBL/GenBank/DDBJ whole genome shotgun (WGS) entry which is preliminary data.</text>
</comment>
<reference evidence="1" key="1">
    <citation type="journal article" date="2023" name="Mol. Phylogenet. Evol.">
        <title>Genome-scale phylogeny and comparative genomics of the fungal order Sordariales.</title>
        <authorList>
            <person name="Hensen N."/>
            <person name="Bonometti L."/>
            <person name="Westerberg I."/>
            <person name="Brannstrom I.O."/>
            <person name="Guillou S."/>
            <person name="Cros-Aarteil S."/>
            <person name="Calhoun S."/>
            <person name="Haridas S."/>
            <person name="Kuo A."/>
            <person name="Mondo S."/>
            <person name="Pangilinan J."/>
            <person name="Riley R."/>
            <person name="LaButti K."/>
            <person name="Andreopoulos B."/>
            <person name="Lipzen A."/>
            <person name="Chen C."/>
            <person name="Yan M."/>
            <person name="Daum C."/>
            <person name="Ng V."/>
            <person name="Clum A."/>
            <person name="Steindorff A."/>
            <person name="Ohm R.A."/>
            <person name="Martin F."/>
            <person name="Silar P."/>
            <person name="Natvig D.O."/>
            <person name="Lalanne C."/>
            <person name="Gautier V."/>
            <person name="Ament-Velasquez S.L."/>
            <person name="Kruys A."/>
            <person name="Hutchinson M.I."/>
            <person name="Powell A.J."/>
            <person name="Barry K."/>
            <person name="Miller A.N."/>
            <person name="Grigoriev I.V."/>
            <person name="Debuchy R."/>
            <person name="Gladieux P."/>
            <person name="Hiltunen Thoren M."/>
            <person name="Johannesson H."/>
        </authorList>
    </citation>
    <scope>NUCLEOTIDE SEQUENCE</scope>
    <source>
        <strain evidence="1">CBS 532.94</strain>
    </source>
</reference>
<dbReference type="Proteomes" id="UP001303760">
    <property type="component" value="Unassembled WGS sequence"/>
</dbReference>
<dbReference type="EMBL" id="MU860166">
    <property type="protein sequence ID" value="KAK4236911.1"/>
    <property type="molecule type" value="Genomic_DNA"/>
</dbReference>
<organism evidence="1 2">
    <name type="scientific">Achaetomium macrosporum</name>
    <dbReference type="NCBI Taxonomy" id="79813"/>
    <lineage>
        <taxon>Eukaryota</taxon>
        <taxon>Fungi</taxon>
        <taxon>Dikarya</taxon>
        <taxon>Ascomycota</taxon>
        <taxon>Pezizomycotina</taxon>
        <taxon>Sordariomycetes</taxon>
        <taxon>Sordariomycetidae</taxon>
        <taxon>Sordariales</taxon>
        <taxon>Chaetomiaceae</taxon>
        <taxon>Achaetomium</taxon>
    </lineage>
</organism>
<sequence length="75" mass="8527">MTVQQQLRISEVDEESVNALLQDYLDSSIEEEGNEQPFVAPGTQAERDRVWTAWTEYVFSPLFLGFPDITPGTMC</sequence>